<evidence type="ECO:0000256" key="8">
    <source>
        <dbReference type="ARBA" id="ARBA00023235"/>
    </source>
</evidence>
<comment type="subcellular location">
    <subcellularLocation>
        <location evidence="2">Cytoplasm</location>
    </subcellularLocation>
</comment>
<accession>A0A1G2MBF7</accession>
<dbReference type="Proteomes" id="UP000178121">
    <property type="component" value="Unassembled WGS sequence"/>
</dbReference>
<dbReference type="GO" id="GO:0044183">
    <property type="term" value="F:protein folding chaperone"/>
    <property type="evidence" value="ECO:0007669"/>
    <property type="project" value="TreeGrafter"/>
</dbReference>
<dbReference type="EC" id="5.2.1.8" evidence="4"/>
<evidence type="ECO:0000256" key="7">
    <source>
        <dbReference type="ARBA" id="ARBA00023186"/>
    </source>
</evidence>
<dbReference type="GO" id="GO:0043022">
    <property type="term" value="F:ribosome binding"/>
    <property type="evidence" value="ECO:0007669"/>
    <property type="project" value="TreeGrafter"/>
</dbReference>
<dbReference type="Gene3D" id="3.30.70.1050">
    <property type="entry name" value="Trigger factor ribosome-binding domain"/>
    <property type="match status" value="1"/>
</dbReference>
<evidence type="ECO:0000313" key="13">
    <source>
        <dbReference type="EMBL" id="OHA21236.1"/>
    </source>
</evidence>
<protein>
    <recommendedName>
        <fullName evidence="5">Trigger factor</fullName>
        <ecNumber evidence="4">5.2.1.8</ecNumber>
    </recommendedName>
    <alternativeName>
        <fullName evidence="9">PPIase</fullName>
    </alternativeName>
</protein>
<comment type="similarity">
    <text evidence="3">Belongs to the FKBP-type PPIase family. Tig subfamily.</text>
</comment>
<dbReference type="Pfam" id="PF05698">
    <property type="entry name" value="Trigger_C"/>
    <property type="match status" value="1"/>
</dbReference>
<feature type="domain" description="Trigger factor C-terminal" evidence="12">
    <location>
        <begin position="181"/>
        <end position="321"/>
    </location>
</feature>
<dbReference type="InterPro" id="IPR005215">
    <property type="entry name" value="Trig_fac"/>
</dbReference>
<evidence type="ECO:0000256" key="5">
    <source>
        <dbReference type="ARBA" id="ARBA00016902"/>
    </source>
</evidence>
<dbReference type="InterPro" id="IPR027304">
    <property type="entry name" value="Trigger_fact/SurA_dom_sf"/>
</dbReference>
<dbReference type="Gene3D" id="1.10.3120.10">
    <property type="entry name" value="Trigger factor, C-terminal domain"/>
    <property type="match status" value="1"/>
</dbReference>
<name>A0A1G2MBF7_9BACT</name>
<keyword evidence="6" id="KW-0697">Rotamase</keyword>
<proteinExistence type="inferred from homology"/>
<dbReference type="AlphaFoldDB" id="A0A1G2MBF7"/>
<dbReference type="GO" id="GO:0003755">
    <property type="term" value="F:peptidyl-prolyl cis-trans isomerase activity"/>
    <property type="evidence" value="ECO:0007669"/>
    <property type="project" value="UniProtKB-KW"/>
</dbReference>
<dbReference type="PANTHER" id="PTHR30560:SF3">
    <property type="entry name" value="TRIGGER FACTOR-LIKE PROTEIN TIG, CHLOROPLASTIC"/>
    <property type="match status" value="1"/>
</dbReference>
<dbReference type="SUPFAM" id="SSF109998">
    <property type="entry name" value="Triger factor/SurA peptide-binding domain-like"/>
    <property type="match status" value="1"/>
</dbReference>
<gene>
    <name evidence="13" type="ORF">A2849_00355</name>
</gene>
<evidence type="ECO:0000256" key="4">
    <source>
        <dbReference type="ARBA" id="ARBA00013194"/>
    </source>
</evidence>
<evidence type="ECO:0000256" key="3">
    <source>
        <dbReference type="ARBA" id="ARBA00005464"/>
    </source>
</evidence>
<dbReference type="InterPro" id="IPR008880">
    <property type="entry name" value="Trigger_fac_C"/>
</dbReference>
<feature type="coiled-coil region" evidence="10">
    <location>
        <begin position="286"/>
        <end position="313"/>
    </location>
</feature>
<keyword evidence="7" id="KW-0143">Chaperone</keyword>
<dbReference type="PANTHER" id="PTHR30560">
    <property type="entry name" value="TRIGGER FACTOR CHAPERONE AND PEPTIDYL-PROLYL CIS/TRANS ISOMERASE"/>
    <property type="match status" value="1"/>
</dbReference>
<dbReference type="GO" id="GO:0005737">
    <property type="term" value="C:cytoplasm"/>
    <property type="evidence" value="ECO:0007669"/>
    <property type="project" value="UniProtKB-SubCell"/>
</dbReference>
<feature type="domain" description="Trigger factor ribosome-binding bacterial" evidence="11">
    <location>
        <begin position="5"/>
        <end position="144"/>
    </location>
</feature>
<dbReference type="GO" id="GO:0043335">
    <property type="term" value="P:protein unfolding"/>
    <property type="evidence" value="ECO:0007669"/>
    <property type="project" value="TreeGrafter"/>
</dbReference>
<reference evidence="13 14" key="1">
    <citation type="journal article" date="2016" name="Nat. Commun.">
        <title>Thousands of microbial genomes shed light on interconnected biogeochemical processes in an aquifer system.</title>
        <authorList>
            <person name="Anantharaman K."/>
            <person name="Brown C.T."/>
            <person name="Hug L.A."/>
            <person name="Sharon I."/>
            <person name="Castelle C.J."/>
            <person name="Probst A.J."/>
            <person name="Thomas B.C."/>
            <person name="Singh A."/>
            <person name="Wilkins M.J."/>
            <person name="Karaoz U."/>
            <person name="Brodie E.L."/>
            <person name="Williams K.H."/>
            <person name="Hubbard S.S."/>
            <person name="Banfield J.F."/>
        </authorList>
    </citation>
    <scope>NUCLEOTIDE SEQUENCE [LARGE SCALE GENOMIC DNA]</scope>
</reference>
<dbReference type="InterPro" id="IPR037041">
    <property type="entry name" value="Trigger_fac_C_sf"/>
</dbReference>
<evidence type="ECO:0000259" key="11">
    <source>
        <dbReference type="Pfam" id="PF05697"/>
    </source>
</evidence>
<organism evidence="13 14">
    <name type="scientific">Candidatus Taylorbacteria bacterium RIFCSPHIGHO2_01_FULL_51_15</name>
    <dbReference type="NCBI Taxonomy" id="1802304"/>
    <lineage>
        <taxon>Bacteria</taxon>
        <taxon>Candidatus Tayloriibacteriota</taxon>
    </lineage>
</organism>
<dbReference type="Pfam" id="PF05697">
    <property type="entry name" value="Trigger_N"/>
    <property type="match status" value="1"/>
</dbReference>
<dbReference type="InterPro" id="IPR008881">
    <property type="entry name" value="Trigger_fac_ribosome-bd_bac"/>
</dbReference>
<evidence type="ECO:0000259" key="12">
    <source>
        <dbReference type="Pfam" id="PF05698"/>
    </source>
</evidence>
<dbReference type="InterPro" id="IPR036611">
    <property type="entry name" value="Trigger_fac_ribosome-bd_sf"/>
</dbReference>
<evidence type="ECO:0000313" key="14">
    <source>
        <dbReference type="Proteomes" id="UP000178121"/>
    </source>
</evidence>
<keyword evidence="8" id="KW-0413">Isomerase</keyword>
<dbReference type="GO" id="GO:0015031">
    <property type="term" value="P:protein transport"/>
    <property type="evidence" value="ECO:0007669"/>
    <property type="project" value="InterPro"/>
</dbReference>
<evidence type="ECO:0000256" key="6">
    <source>
        <dbReference type="ARBA" id="ARBA00023110"/>
    </source>
</evidence>
<comment type="catalytic activity">
    <reaction evidence="1">
        <text>[protein]-peptidylproline (omega=180) = [protein]-peptidylproline (omega=0)</text>
        <dbReference type="Rhea" id="RHEA:16237"/>
        <dbReference type="Rhea" id="RHEA-COMP:10747"/>
        <dbReference type="Rhea" id="RHEA-COMP:10748"/>
        <dbReference type="ChEBI" id="CHEBI:83833"/>
        <dbReference type="ChEBI" id="CHEBI:83834"/>
        <dbReference type="EC" id="5.2.1.8"/>
    </reaction>
</comment>
<keyword evidence="10" id="KW-0175">Coiled coil</keyword>
<evidence type="ECO:0000256" key="10">
    <source>
        <dbReference type="SAM" id="Coils"/>
    </source>
</evidence>
<sequence length="336" mass="38707">MHYTIKEKKLLPKSQLLVTLEIQSEEIAQHRAHVLGHLKKDTELPGFRKGFVPEKMIRERMGEMALWEEAAMEALSHVLAQVVEAEKLRLIGRPSVEVKKLAPDNAAELAVTLTLYPELSLPDYKKIAATHGEKKPEPDDVDEKEIDTVVAEIKKQHEASAGKKDFNITDETVKEFGEFKTVSDFRAKVKEGLASRKAERNREKRRAQLLDVLVNESGGEIPEMMIESELSRMENEFRAEIERMGGSFENYLKELKKDVATLKESWRESGERRARLQLMLFQIARKESLAATREEIEKEVKHLLEHYKDADEENARSYVETLLTNQKVLEFLEKQK</sequence>
<evidence type="ECO:0000256" key="2">
    <source>
        <dbReference type="ARBA" id="ARBA00004496"/>
    </source>
</evidence>
<evidence type="ECO:0000256" key="1">
    <source>
        <dbReference type="ARBA" id="ARBA00000971"/>
    </source>
</evidence>
<dbReference type="GO" id="GO:0051083">
    <property type="term" value="P:'de novo' cotranslational protein folding"/>
    <property type="evidence" value="ECO:0007669"/>
    <property type="project" value="TreeGrafter"/>
</dbReference>
<evidence type="ECO:0000256" key="9">
    <source>
        <dbReference type="ARBA" id="ARBA00029986"/>
    </source>
</evidence>
<dbReference type="EMBL" id="MHRI01000011">
    <property type="protein sequence ID" value="OHA21236.1"/>
    <property type="molecule type" value="Genomic_DNA"/>
</dbReference>
<comment type="caution">
    <text evidence="13">The sequence shown here is derived from an EMBL/GenBank/DDBJ whole genome shotgun (WGS) entry which is preliminary data.</text>
</comment>
<dbReference type="SUPFAM" id="SSF102735">
    <property type="entry name" value="Trigger factor ribosome-binding domain"/>
    <property type="match status" value="1"/>
</dbReference>